<dbReference type="AlphaFoldDB" id="A0A512TPY8"/>
<feature type="domain" description="Type I restriction modification DNA specificity" evidence="4">
    <location>
        <begin position="2"/>
        <end position="185"/>
    </location>
</feature>
<dbReference type="SUPFAM" id="SSF116734">
    <property type="entry name" value="DNA methylase specificity domain"/>
    <property type="match status" value="2"/>
</dbReference>
<feature type="domain" description="Type I restriction modification DNA specificity" evidence="4">
    <location>
        <begin position="224"/>
        <end position="361"/>
    </location>
</feature>
<dbReference type="GO" id="GO:0009307">
    <property type="term" value="P:DNA restriction-modification system"/>
    <property type="evidence" value="ECO:0007669"/>
    <property type="project" value="UniProtKB-KW"/>
</dbReference>
<dbReference type="Pfam" id="PF01420">
    <property type="entry name" value="Methylase_S"/>
    <property type="match status" value="2"/>
</dbReference>
<comment type="similarity">
    <text evidence="1">Belongs to the type-I restriction system S methylase family.</text>
</comment>
<reference evidence="5 6" key="1">
    <citation type="submission" date="2019-07" db="EMBL/GenBank/DDBJ databases">
        <title>Whole genome shotgun sequence of Clostridium butyricum NBRC 3858.</title>
        <authorList>
            <person name="Hosoyama A."/>
            <person name="Uohara A."/>
            <person name="Ohji S."/>
            <person name="Ichikawa N."/>
        </authorList>
    </citation>
    <scope>NUCLEOTIDE SEQUENCE [LARGE SCALE GENOMIC DNA]</scope>
    <source>
        <strain evidence="5 6">NBRC 3858</strain>
    </source>
</reference>
<dbReference type="PANTHER" id="PTHR30408:SF13">
    <property type="entry name" value="TYPE I RESTRICTION ENZYME HINDI SPECIFICITY SUBUNIT"/>
    <property type="match status" value="1"/>
</dbReference>
<comment type="caution">
    <text evidence="5">The sequence shown here is derived from an EMBL/GenBank/DDBJ whole genome shotgun (WGS) entry which is preliminary data.</text>
</comment>
<name>A0A512TPY8_CLOBU</name>
<dbReference type="Proteomes" id="UP000321089">
    <property type="component" value="Unassembled WGS sequence"/>
</dbReference>
<sequence length="413" mass="47329">MIFKLEEMAEFQKGFAFKSRDFKESGIKIVKVSNLTDESIDGNGCVHIDNELADNYKQYELKSHDIIITTVGSWPTNPASVVGKVVRVPKQMKGSLLNQNAVRVRSNENVDQRYLFYLLKSNFFKDYIIGTAQGSANQASITQKDIKNFKYDIHEFEEQKSIADILSALDEKIEINNKINKTLEEMAQAIFKQWFVDFEFPNEEGEPYKSSGGELVESEIGMIPKEWEVRVLGDIIELFDSKRIPLSKNEREKREKIYPYYGAASLMDFVDDYIFDGIYILMGEDGTVVDDYGFPILQYVWGKFWVNNHAHVIKGKGDISDEFIYILLKNTNVSSIVTGAVQPKINQQNLKGLKIAMPRDNKLTVDYSNIVKKSFEKVRCNSDEINILINMRELLLPKLMSGEIRVPVDSDEE</sequence>
<proteinExistence type="inferred from homology"/>
<keyword evidence="2" id="KW-0680">Restriction system</keyword>
<evidence type="ECO:0000313" key="6">
    <source>
        <dbReference type="Proteomes" id="UP000321089"/>
    </source>
</evidence>
<evidence type="ECO:0000256" key="1">
    <source>
        <dbReference type="ARBA" id="ARBA00010923"/>
    </source>
</evidence>
<keyword evidence="3" id="KW-0238">DNA-binding</keyword>
<dbReference type="InterPro" id="IPR052021">
    <property type="entry name" value="Type-I_RS_S_subunit"/>
</dbReference>
<dbReference type="CDD" id="cd17262">
    <property type="entry name" value="RMtype1_S_Aco12261I-TRD2-CR2"/>
    <property type="match status" value="1"/>
</dbReference>
<evidence type="ECO:0000259" key="4">
    <source>
        <dbReference type="Pfam" id="PF01420"/>
    </source>
</evidence>
<accession>A0A512TPY8</accession>
<dbReference type="CDD" id="cd17512">
    <property type="entry name" value="RMtype1_S_BceB55ORF5615P-TRD2-CR2_like"/>
    <property type="match status" value="1"/>
</dbReference>
<evidence type="ECO:0000313" key="5">
    <source>
        <dbReference type="EMBL" id="GEQ22121.1"/>
    </source>
</evidence>
<gene>
    <name evidence="5" type="ORF">CBU02nite_26270</name>
</gene>
<dbReference type="GO" id="GO:0003677">
    <property type="term" value="F:DNA binding"/>
    <property type="evidence" value="ECO:0007669"/>
    <property type="project" value="UniProtKB-KW"/>
</dbReference>
<dbReference type="RefSeq" id="WP_146868779.1">
    <property type="nucleotide sequence ID" value="NZ_BKBC01000040.1"/>
</dbReference>
<evidence type="ECO:0000256" key="2">
    <source>
        <dbReference type="ARBA" id="ARBA00022747"/>
    </source>
</evidence>
<protein>
    <recommendedName>
        <fullName evidence="4">Type I restriction modification DNA specificity domain-containing protein</fullName>
    </recommendedName>
</protein>
<dbReference type="Gene3D" id="3.90.220.20">
    <property type="entry name" value="DNA methylase specificity domains"/>
    <property type="match status" value="2"/>
</dbReference>
<dbReference type="InterPro" id="IPR000055">
    <property type="entry name" value="Restrct_endonuc_typeI_TRD"/>
</dbReference>
<evidence type="ECO:0000256" key="3">
    <source>
        <dbReference type="ARBA" id="ARBA00023125"/>
    </source>
</evidence>
<organism evidence="5 6">
    <name type="scientific">Clostridium butyricum</name>
    <dbReference type="NCBI Taxonomy" id="1492"/>
    <lineage>
        <taxon>Bacteria</taxon>
        <taxon>Bacillati</taxon>
        <taxon>Bacillota</taxon>
        <taxon>Clostridia</taxon>
        <taxon>Eubacteriales</taxon>
        <taxon>Clostridiaceae</taxon>
        <taxon>Clostridium</taxon>
    </lineage>
</organism>
<dbReference type="EMBL" id="BKBC01000040">
    <property type="protein sequence ID" value="GEQ22121.1"/>
    <property type="molecule type" value="Genomic_DNA"/>
</dbReference>
<dbReference type="InterPro" id="IPR044946">
    <property type="entry name" value="Restrct_endonuc_typeI_TRD_sf"/>
</dbReference>
<dbReference type="PANTHER" id="PTHR30408">
    <property type="entry name" value="TYPE-1 RESTRICTION ENZYME ECOKI SPECIFICITY PROTEIN"/>
    <property type="match status" value="1"/>
</dbReference>